<protein>
    <submittedName>
        <fullName evidence="1">Uncharacterized protein</fullName>
    </submittedName>
</protein>
<proteinExistence type="predicted"/>
<evidence type="ECO:0000313" key="2">
    <source>
        <dbReference type="Proteomes" id="UP000184480"/>
    </source>
</evidence>
<reference evidence="2" key="1">
    <citation type="submission" date="2016-11" db="EMBL/GenBank/DDBJ databases">
        <authorList>
            <person name="Varghese N."/>
            <person name="Submissions S."/>
        </authorList>
    </citation>
    <scope>NUCLEOTIDE SEQUENCE [LARGE SCALE GENOMIC DNA]</scope>
    <source>
        <strain evidence="2">DSM 27370</strain>
    </source>
</reference>
<dbReference type="Pfam" id="PF20459">
    <property type="entry name" value="DUF6712"/>
    <property type="match status" value="1"/>
</dbReference>
<dbReference type="AlphaFoldDB" id="A0A1M5FI45"/>
<dbReference type="EMBL" id="FQUC01000012">
    <property type="protein sequence ID" value="SHF91154.1"/>
    <property type="molecule type" value="Genomic_DNA"/>
</dbReference>
<dbReference type="Proteomes" id="UP000184480">
    <property type="component" value="Unassembled WGS sequence"/>
</dbReference>
<dbReference type="RefSeq" id="WP_062180987.1">
    <property type="nucleotide sequence ID" value="NZ_BBXL01000011.1"/>
</dbReference>
<evidence type="ECO:0000313" key="1">
    <source>
        <dbReference type="EMBL" id="SHF91154.1"/>
    </source>
</evidence>
<gene>
    <name evidence="1" type="ORF">SAMN05444362_1124</name>
</gene>
<name>A0A1M5FI45_9BACT</name>
<dbReference type="STRING" id="1346286.SAMN05444362_1124"/>
<organism evidence="1 2">
    <name type="scientific">Dysgonomonas macrotermitis</name>
    <dbReference type="NCBI Taxonomy" id="1346286"/>
    <lineage>
        <taxon>Bacteria</taxon>
        <taxon>Pseudomonadati</taxon>
        <taxon>Bacteroidota</taxon>
        <taxon>Bacteroidia</taxon>
        <taxon>Bacteroidales</taxon>
        <taxon>Dysgonomonadaceae</taxon>
        <taxon>Dysgonomonas</taxon>
    </lineage>
</organism>
<accession>A0A1M5FI45</accession>
<sequence>MYTPIALINEELFKLHSPVTGNTDLTEFMPYISIAQELYLAPVLGESLMTELKDQINLNTLSVKNSDLIIKIAPALAFFAVYQGLPFHWASIVNKGITIRESENSKGININDVAQLRRWIRDDAGIFIKLLVEYLCSSREYYPMWKPAPDCDCRSILTEGSAVKRFDSGFYFPRNK</sequence>
<dbReference type="OrthoDB" id="996247at2"/>
<keyword evidence="2" id="KW-1185">Reference proteome</keyword>
<dbReference type="InterPro" id="IPR046558">
    <property type="entry name" value="DUF6712"/>
</dbReference>